<reference evidence="2 3" key="1">
    <citation type="submission" date="2020-04" db="EMBL/GenBank/DDBJ databases">
        <title>Perkinsus olseni comparative genomics.</title>
        <authorList>
            <person name="Bogema D.R."/>
        </authorList>
    </citation>
    <scope>NUCLEOTIDE SEQUENCE [LARGE SCALE GENOMIC DNA]</scope>
    <source>
        <strain evidence="2">ATCC PRA-205</strain>
    </source>
</reference>
<sequence>PKASSSSSTTTTTTSNFHIPPSNKPDQRQSPQLVNGEVAAPMGRSPKPSLVVPTQDALTTEGANSVGNVGEESDVGGSLVTTSQGCSGTDHAAAAAASRTCIVQRLETQRGSAEDLQ</sequence>
<feature type="non-terminal residue" evidence="2">
    <location>
        <position position="117"/>
    </location>
</feature>
<proteinExistence type="predicted"/>
<name>A0A7J6TSK8_PEROL</name>
<feature type="compositionally biased region" description="Low complexity" evidence="1">
    <location>
        <begin position="1"/>
        <end position="15"/>
    </location>
</feature>
<evidence type="ECO:0000256" key="1">
    <source>
        <dbReference type="SAM" id="MobiDB-lite"/>
    </source>
</evidence>
<accession>A0A7J6TSK8</accession>
<gene>
    <name evidence="2" type="ORF">FOZ62_021883</name>
</gene>
<dbReference type="Proteomes" id="UP000574390">
    <property type="component" value="Unassembled WGS sequence"/>
</dbReference>
<protein>
    <submittedName>
        <fullName evidence="2">Uncharacterized protein</fullName>
    </submittedName>
</protein>
<feature type="region of interest" description="Disordered" evidence="1">
    <location>
        <begin position="1"/>
        <end position="33"/>
    </location>
</feature>
<feature type="non-terminal residue" evidence="2">
    <location>
        <position position="1"/>
    </location>
</feature>
<evidence type="ECO:0000313" key="3">
    <source>
        <dbReference type="Proteomes" id="UP000574390"/>
    </source>
</evidence>
<comment type="caution">
    <text evidence="2">The sequence shown here is derived from an EMBL/GenBank/DDBJ whole genome shotgun (WGS) entry which is preliminary data.</text>
</comment>
<organism evidence="2 3">
    <name type="scientific">Perkinsus olseni</name>
    <name type="common">Perkinsus atlanticus</name>
    <dbReference type="NCBI Taxonomy" id="32597"/>
    <lineage>
        <taxon>Eukaryota</taxon>
        <taxon>Sar</taxon>
        <taxon>Alveolata</taxon>
        <taxon>Perkinsozoa</taxon>
        <taxon>Perkinsea</taxon>
        <taxon>Perkinsida</taxon>
        <taxon>Perkinsidae</taxon>
        <taxon>Perkinsus</taxon>
    </lineage>
</organism>
<dbReference type="EMBL" id="JABANM010005347">
    <property type="protein sequence ID" value="KAF4747767.1"/>
    <property type="molecule type" value="Genomic_DNA"/>
</dbReference>
<evidence type="ECO:0000313" key="2">
    <source>
        <dbReference type="EMBL" id="KAF4747767.1"/>
    </source>
</evidence>
<dbReference type="AlphaFoldDB" id="A0A7J6TSK8"/>